<evidence type="ECO:0000313" key="1">
    <source>
        <dbReference type="EMBL" id="KAF2637530.1"/>
    </source>
</evidence>
<dbReference type="EMBL" id="MU006793">
    <property type="protein sequence ID" value="KAF2637530.1"/>
    <property type="molecule type" value="Genomic_DNA"/>
</dbReference>
<dbReference type="OrthoDB" id="414540at2759"/>
<accession>A0A6A6RQ82</accession>
<keyword evidence="2" id="KW-1185">Reference proteome</keyword>
<dbReference type="Proteomes" id="UP000799753">
    <property type="component" value="Unassembled WGS sequence"/>
</dbReference>
<proteinExistence type="predicted"/>
<gene>
    <name evidence="1" type="ORF">P280DRAFT_472237</name>
</gene>
<protein>
    <submittedName>
        <fullName evidence="1">Uncharacterized protein</fullName>
    </submittedName>
</protein>
<evidence type="ECO:0000313" key="2">
    <source>
        <dbReference type="Proteomes" id="UP000799753"/>
    </source>
</evidence>
<organism evidence="1 2">
    <name type="scientific">Massarina eburnea CBS 473.64</name>
    <dbReference type="NCBI Taxonomy" id="1395130"/>
    <lineage>
        <taxon>Eukaryota</taxon>
        <taxon>Fungi</taxon>
        <taxon>Dikarya</taxon>
        <taxon>Ascomycota</taxon>
        <taxon>Pezizomycotina</taxon>
        <taxon>Dothideomycetes</taxon>
        <taxon>Pleosporomycetidae</taxon>
        <taxon>Pleosporales</taxon>
        <taxon>Massarineae</taxon>
        <taxon>Massarinaceae</taxon>
        <taxon>Massarina</taxon>
    </lineage>
</organism>
<dbReference type="AlphaFoldDB" id="A0A6A6RQ82"/>
<name>A0A6A6RQ82_9PLEO</name>
<sequence length="173" mass="19582">MSTPASTPSETSEPHTKNLYKNLHTTAFAFIESLGYSAHSPAPTHMNIPLILSLRTNTYTHSFGHNYFISTAPPLQGTYTLDEFIAHLTRTTSMLESWQSEVRDICVDEAKRMVVARAGFWMKVKGEEAVENDLVWWLWMDGEGRKVERSIEFLDGVATKKLKKLMDGVAERS</sequence>
<reference evidence="1" key="1">
    <citation type="journal article" date="2020" name="Stud. Mycol.">
        <title>101 Dothideomycetes genomes: a test case for predicting lifestyles and emergence of pathogens.</title>
        <authorList>
            <person name="Haridas S."/>
            <person name="Albert R."/>
            <person name="Binder M."/>
            <person name="Bloem J."/>
            <person name="Labutti K."/>
            <person name="Salamov A."/>
            <person name="Andreopoulos B."/>
            <person name="Baker S."/>
            <person name="Barry K."/>
            <person name="Bills G."/>
            <person name="Bluhm B."/>
            <person name="Cannon C."/>
            <person name="Castanera R."/>
            <person name="Culley D."/>
            <person name="Daum C."/>
            <person name="Ezra D."/>
            <person name="Gonzalez J."/>
            <person name="Henrissat B."/>
            <person name="Kuo A."/>
            <person name="Liang C."/>
            <person name="Lipzen A."/>
            <person name="Lutzoni F."/>
            <person name="Magnuson J."/>
            <person name="Mondo S."/>
            <person name="Nolan M."/>
            <person name="Ohm R."/>
            <person name="Pangilinan J."/>
            <person name="Park H.-J."/>
            <person name="Ramirez L."/>
            <person name="Alfaro M."/>
            <person name="Sun H."/>
            <person name="Tritt A."/>
            <person name="Yoshinaga Y."/>
            <person name="Zwiers L.-H."/>
            <person name="Turgeon B."/>
            <person name="Goodwin S."/>
            <person name="Spatafora J."/>
            <person name="Crous P."/>
            <person name="Grigoriev I."/>
        </authorList>
    </citation>
    <scope>NUCLEOTIDE SEQUENCE</scope>
    <source>
        <strain evidence="1">CBS 473.64</strain>
    </source>
</reference>